<comment type="caution">
    <text evidence="1">The sequence shown here is derived from an EMBL/GenBank/DDBJ whole genome shotgun (WGS) entry which is preliminary data.</text>
</comment>
<name>A0A9P5PV59_9AGAR</name>
<evidence type="ECO:0000313" key="1">
    <source>
        <dbReference type="EMBL" id="KAF9068665.1"/>
    </source>
</evidence>
<dbReference type="AlphaFoldDB" id="A0A9P5PV59"/>
<dbReference type="Proteomes" id="UP000772434">
    <property type="component" value="Unassembled WGS sequence"/>
</dbReference>
<keyword evidence="2" id="KW-1185">Reference proteome</keyword>
<evidence type="ECO:0000313" key="2">
    <source>
        <dbReference type="Proteomes" id="UP000772434"/>
    </source>
</evidence>
<reference evidence="1" key="1">
    <citation type="submission" date="2020-11" db="EMBL/GenBank/DDBJ databases">
        <authorList>
            <consortium name="DOE Joint Genome Institute"/>
            <person name="Ahrendt S."/>
            <person name="Riley R."/>
            <person name="Andreopoulos W."/>
            <person name="Labutti K."/>
            <person name="Pangilinan J."/>
            <person name="Ruiz-Duenas F.J."/>
            <person name="Barrasa J.M."/>
            <person name="Sanchez-Garcia M."/>
            <person name="Camarero S."/>
            <person name="Miyauchi S."/>
            <person name="Serrano A."/>
            <person name="Linde D."/>
            <person name="Babiker R."/>
            <person name="Drula E."/>
            <person name="Ayuso-Fernandez I."/>
            <person name="Pacheco R."/>
            <person name="Padilla G."/>
            <person name="Ferreira P."/>
            <person name="Barriuso J."/>
            <person name="Kellner H."/>
            <person name="Castanera R."/>
            <person name="Alfaro M."/>
            <person name="Ramirez L."/>
            <person name="Pisabarro A.G."/>
            <person name="Kuo A."/>
            <person name="Tritt A."/>
            <person name="Lipzen A."/>
            <person name="He G."/>
            <person name="Yan M."/>
            <person name="Ng V."/>
            <person name="Cullen D."/>
            <person name="Martin F."/>
            <person name="Rosso M.-N."/>
            <person name="Henrissat B."/>
            <person name="Hibbett D."/>
            <person name="Martinez A.T."/>
            <person name="Grigoriev I.V."/>
        </authorList>
    </citation>
    <scope>NUCLEOTIDE SEQUENCE</scope>
    <source>
        <strain evidence="1">AH 40177</strain>
    </source>
</reference>
<dbReference type="OrthoDB" id="3261714at2759"/>
<protein>
    <submittedName>
        <fullName evidence="1">Uncharacterized protein</fullName>
    </submittedName>
</protein>
<gene>
    <name evidence="1" type="ORF">BDP27DRAFT_1326726</name>
</gene>
<organism evidence="1 2">
    <name type="scientific">Rhodocollybia butyracea</name>
    <dbReference type="NCBI Taxonomy" id="206335"/>
    <lineage>
        <taxon>Eukaryota</taxon>
        <taxon>Fungi</taxon>
        <taxon>Dikarya</taxon>
        <taxon>Basidiomycota</taxon>
        <taxon>Agaricomycotina</taxon>
        <taxon>Agaricomycetes</taxon>
        <taxon>Agaricomycetidae</taxon>
        <taxon>Agaricales</taxon>
        <taxon>Marasmiineae</taxon>
        <taxon>Omphalotaceae</taxon>
        <taxon>Rhodocollybia</taxon>
    </lineage>
</organism>
<accession>A0A9P5PV59</accession>
<proteinExistence type="predicted"/>
<dbReference type="EMBL" id="JADNRY010000058">
    <property type="protein sequence ID" value="KAF9068665.1"/>
    <property type="molecule type" value="Genomic_DNA"/>
</dbReference>
<sequence>MVDLRLLYRTKLKLFTSFDEKVDAHNSVLLDRAKVLESVKAKLVAQSGSILA</sequence>